<accession>A0A2K0TBA3</accession>
<dbReference type="Proteomes" id="UP000236546">
    <property type="component" value="Unassembled WGS sequence"/>
</dbReference>
<evidence type="ECO:0000313" key="2">
    <source>
        <dbReference type="EMBL" id="PNP42802.1"/>
    </source>
</evidence>
<proteinExistence type="predicted"/>
<dbReference type="EMBL" id="MTYH01000050">
    <property type="protein sequence ID" value="PNP42802.1"/>
    <property type="molecule type" value="Genomic_DNA"/>
</dbReference>
<comment type="caution">
    <text evidence="2">The sequence shown here is derived from an EMBL/GenBank/DDBJ whole genome shotgun (WGS) entry which is preliminary data.</text>
</comment>
<dbReference type="AlphaFoldDB" id="A0A2K0TBA3"/>
<feature type="region of interest" description="Disordered" evidence="1">
    <location>
        <begin position="1"/>
        <end position="39"/>
    </location>
</feature>
<evidence type="ECO:0000256" key="1">
    <source>
        <dbReference type="SAM" id="MobiDB-lite"/>
    </source>
</evidence>
<protein>
    <submittedName>
        <fullName evidence="2">Uncharacterized protein</fullName>
    </submittedName>
</protein>
<organism evidence="2 3">
    <name type="scientific">Trichoderma gamsii</name>
    <dbReference type="NCBI Taxonomy" id="398673"/>
    <lineage>
        <taxon>Eukaryota</taxon>
        <taxon>Fungi</taxon>
        <taxon>Dikarya</taxon>
        <taxon>Ascomycota</taxon>
        <taxon>Pezizomycotina</taxon>
        <taxon>Sordariomycetes</taxon>
        <taxon>Hypocreomycetidae</taxon>
        <taxon>Hypocreales</taxon>
        <taxon>Hypocreaceae</taxon>
        <taxon>Trichoderma</taxon>
    </lineage>
</organism>
<gene>
    <name evidence="2" type="ORF">TGAMA5MH_05545</name>
</gene>
<sequence>MKETDVELSSYPVDDKASASVDDGTASEPAQEQPKARPQRLASFKDYLVCLSI</sequence>
<reference evidence="2 3" key="1">
    <citation type="submission" date="2017-02" db="EMBL/GenBank/DDBJ databases">
        <title>Genomes of Trichoderma spp. with biocontrol activity.</title>
        <authorList>
            <person name="Gardiner D."/>
            <person name="Kazan K."/>
            <person name="Vos C."/>
            <person name="Harvey P."/>
        </authorList>
    </citation>
    <scope>NUCLEOTIDE SEQUENCE [LARGE SCALE GENOMIC DNA]</scope>
    <source>
        <strain evidence="2 3">A5MH</strain>
    </source>
</reference>
<evidence type="ECO:0000313" key="3">
    <source>
        <dbReference type="Proteomes" id="UP000236546"/>
    </source>
</evidence>
<name>A0A2K0TBA3_9HYPO</name>